<evidence type="ECO:0000256" key="4">
    <source>
        <dbReference type="ARBA" id="ARBA00023136"/>
    </source>
</evidence>
<evidence type="ECO:0000313" key="8">
    <source>
        <dbReference type="EMBL" id="ELZ39964.1"/>
    </source>
</evidence>
<name>M0E0U0_9EURY</name>
<protein>
    <submittedName>
        <fullName evidence="8">Rhomboid family protein</fullName>
    </submittedName>
</protein>
<proteinExistence type="predicted"/>
<evidence type="ECO:0000256" key="3">
    <source>
        <dbReference type="ARBA" id="ARBA00022989"/>
    </source>
</evidence>
<feature type="transmembrane region" description="Helical" evidence="6">
    <location>
        <begin position="29"/>
        <end position="56"/>
    </location>
</feature>
<dbReference type="AlphaFoldDB" id="M0E0U0"/>
<dbReference type="SUPFAM" id="SSF144091">
    <property type="entry name" value="Rhomboid-like"/>
    <property type="match status" value="1"/>
</dbReference>
<dbReference type="Pfam" id="PF01694">
    <property type="entry name" value="Rhomboid"/>
    <property type="match status" value="1"/>
</dbReference>
<keyword evidence="9" id="KW-1185">Reference proteome</keyword>
<dbReference type="GO" id="GO:0016020">
    <property type="term" value="C:membrane"/>
    <property type="evidence" value="ECO:0007669"/>
    <property type="project" value="UniProtKB-SubCell"/>
</dbReference>
<feature type="domain" description="Peptidase S54 rhomboid" evidence="7">
    <location>
        <begin position="76"/>
        <end position="207"/>
    </location>
</feature>
<evidence type="ECO:0000256" key="5">
    <source>
        <dbReference type="SAM" id="MobiDB-lite"/>
    </source>
</evidence>
<gene>
    <name evidence="8" type="ORF">C472_02419</name>
</gene>
<dbReference type="InterPro" id="IPR035952">
    <property type="entry name" value="Rhomboid-like_sf"/>
</dbReference>
<evidence type="ECO:0000256" key="2">
    <source>
        <dbReference type="ARBA" id="ARBA00022692"/>
    </source>
</evidence>
<feature type="region of interest" description="Disordered" evidence="5">
    <location>
        <begin position="1"/>
        <end position="22"/>
    </location>
</feature>
<keyword evidence="4 6" id="KW-0472">Membrane</keyword>
<evidence type="ECO:0000256" key="1">
    <source>
        <dbReference type="ARBA" id="ARBA00004141"/>
    </source>
</evidence>
<dbReference type="RefSeq" id="WP_006628187.1">
    <property type="nucleotide sequence ID" value="NZ_AOJD01000022.1"/>
</dbReference>
<keyword evidence="3 6" id="KW-1133">Transmembrane helix</keyword>
<evidence type="ECO:0000256" key="6">
    <source>
        <dbReference type="SAM" id="Phobius"/>
    </source>
</evidence>
<comment type="subcellular location">
    <subcellularLocation>
        <location evidence="1">Membrane</location>
        <topology evidence="1">Multi-pass membrane protein</topology>
    </subcellularLocation>
</comment>
<comment type="caution">
    <text evidence="8">The sequence shown here is derived from an EMBL/GenBank/DDBJ whole genome shotgun (WGS) entry which is preliminary data.</text>
</comment>
<organism evidence="8 9">
    <name type="scientific">Halorubrum tebenquichense DSM 14210</name>
    <dbReference type="NCBI Taxonomy" id="1227485"/>
    <lineage>
        <taxon>Archaea</taxon>
        <taxon>Methanobacteriati</taxon>
        <taxon>Methanobacteriota</taxon>
        <taxon>Stenosarchaea group</taxon>
        <taxon>Halobacteria</taxon>
        <taxon>Halobacteriales</taxon>
        <taxon>Haloferacaceae</taxon>
        <taxon>Halorubrum</taxon>
    </lineage>
</organism>
<dbReference type="Gene3D" id="1.20.1540.10">
    <property type="entry name" value="Rhomboid-like"/>
    <property type="match status" value="1"/>
</dbReference>
<dbReference type="EMBL" id="AOJD01000022">
    <property type="protein sequence ID" value="ELZ39964.1"/>
    <property type="molecule type" value="Genomic_DNA"/>
</dbReference>
<dbReference type="Proteomes" id="UP000011523">
    <property type="component" value="Unassembled WGS sequence"/>
</dbReference>
<evidence type="ECO:0000313" key="9">
    <source>
        <dbReference type="Proteomes" id="UP000011523"/>
    </source>
</evidence>
<keyword evidence="2 6" id="KW-0812">Transmembrane</keyword>
<feature type="transmembrane region" description="Helical" evidence="6">
    <location>
        <begin position="76"/>
        <end position="105"/>
    </location>
</feature>
<dbReference type="InterPro" id="IPR022764">
    <property type="entry name" value="Peptidase_S54_rhomboid_dom"/>
</dbReference>
<feature type="transmembrane region" description="Helical" evidence="6">
    <location>
        <begin position="191"/>
        <end position="209"/>
    </location>
</feature>
<feature type="transmembrane region" description="Helical" evidence="6">
    <location>
        <begin position="168"/>
        <end position="185"/>
    </location>
</feature>
<dbReference type="GO" id="GO:0004252">
    <property type="term" value="F:serine-type endopeptidase activity"/>
    <property type="evidence" value="ECO:0007669"/>
    <property type="project" value="InterPro"/>
</dbReference>
<dbReference type="OrthoDB" id="169619at2157"/>
<feature type="transmembrane region" description="Helical" evidence="6">
    <location>
        <begin position="112"/>
        <end position="131"/>
    </location>
</feature>
<feature type="transmembrane region" description="Helical" evidence="6">
    <location>
        <begin position="137"/>
        <end position="156"/>
    </location>
</feature>
<reference evidence="8 9" key="1">
    <citation type="journal article" date="2014" name="PLoS Genet.">
        <title>Phylogenetically driven sequencing of extremely halophilic archaea reveals strategies for static and dynamic osmo-response.</title>
        <authorList>
            <person name="Becker E.A."/>
            <person name="Seitzer P.M."/>
            <person name="Tritt A."/>
            <person name="Larsen D."/>
            <person name="Krusor M."/>
            <person name="Yao A.I."/>
            <person name="Wu D."/>
            <person name="Madern D."/>
            <person name="Eisen J.A."/>
            <person name="Darling A.E."/>
            <person name="Facciotti M.T."/>
        </authorList>
    </citation>
    <scope>NUCLEOTIDE SEQUENCE [LARGE SCALE GENOMIC DNA]</scope>
    <source>
        <strain evidence="8 9">DSM 14210</strain>
    </source>
</reference>
<evidence type="ECO:0000259" key="7">
    <source>
        <dbReference type="Pfam" id="PF01694"/>
    </source>
</evidence>
<accession>M0E0U0</accession>
<sequence>MSSPSIPDSLQDPDEDTEKKDSDQSIGSLLFWNPVLQTLSVMCVVSIVGWTAFMGAGGVTEPFVFTTPLDEHPESIILSIYAHANTTHLISNATVIAIVGGIISLNSSWIRFHLFFIFSGVVAGVTQAVIMEYYGTAIPALGASGAGFALMGYLAIANPLADYVSGKTISALVLILASGITLYFSPEGSGIMAHFTGAVIGLIAGRFHLLRAK</sequence>